<evidence type="ECO:0000256" key="4">
    <source>
        <dbReference type="ARBA" id="ARBA00022452"/>
    </source>
</evidence>
<gene>
    <name evidence="13" type="ORF">H9Q19_03895</name>
</gene>
<comment type="subcellular location">
    <subcellularLocation>
        <location evidence="2">Cell outer membrane</location>
        <topology evidence="2">Peripheral membrane protein</topology>
        <orientation evidence="2">Extracellular side</orientation>
    </subcellularLocation>
    <subcellularLocation>
        <location evidence="1">Secreted</location>
        <location evidence="1">Cell wall</location>
    </subcellularLocation>
</comment>
<protein>
    <submittedName>
        <fullName evidence="13">Autotransporter domain-containing protein</fullName>
    </submittedName>
</protein>
<evidence type="ECO:0000259" key="12">
    <source>
        <dbReference type="PROSITE" id="PS51208"/>
    </source>
</evidence>
<reference evidence="13 14" key="1">
    <citation type="submission" date="2020-08" db="EMBL/GenBank/DDBJ databases">
        <title>Isolation and characterization of novel Chlamydia from Siamese crocodiles (Crocodylus siamensis).</title>
        <authorList>
            <person name="Sariya L."/>
        </authorList>
    </citation>
    <scope>NUCLEOTIDE SEQUENCE [LARGE SCALE GENOMIC DNA]</scope>
    <source>
        <strain evidence="13 14">No. 12</strain>
    </source>
</reference>
<keyword evidence="9" id="KW-0472">Membrane</keyword>
<keyword evidence="7" id="KW-0812">Transmembrane</keyword>
<dbReference type="PROSITE" id="PS51208">
    <property type="entry name" value="AUTOTRANSPORTER"/>
    <property type="match status" value="1"/>
</dbReference>
<keyword evidence="10" id="KW-0998">Cell outer membrane</keyword>
<dbReference type="InterPro" id="IPR011427">
    <property type="entry name" value="Polymorphic_membr_middle"/>
</dbReference>
<evidence type="ECO:0000256" key="1">
    <source>
        <dbReference type="ARBA" id="ARBA00004191"/>
    </source>
</evidence>
<dbReference type="Proteomes" id="UP000680625">
    <property type="component" value="Chromosome"/>
</dbReference>
<evidence type="ECO:0000256" key="7">
    <source>
        <dbReference type="ARBA" id="ARBA00022692"/>
    </source>
</evidence>
<evidence type="ECO:0000256" key="9">
    <source>
        <dbReference type="ARBA" id="ARBA00023136"/>
    </source>
</evidence>
<evidence type="ECO:0000256" key="6">
    <source>
        <dbReference type="ARBA" id="ARBA00022525"/>
    </source>
</evidence>
<dbReference type="InterPro" id="IPR036709">
    <property type="entry name" value="Autotransporte_beta_dom_sf"/>
</dbReference>
<dbReference type="RefSeq" id="WP_213240489.1">
    <property type="nucleotide sequence ID" value="NZ_CP060791.1"/>
</dbReference>
<evidence type="ECO:0000256" key="3">
    <source>
        <dbReference type="ARBA" id="ARBA00007542"/>
    </source>
</evidence>
<dbReference type="InterPro" id="IPR003368">
    <property type="entry name" value="POMP_repeat"/>
</dbReference>
<keyword evidence="14" id="KW-1185">Reference proteome</keyword>
<sequence>MKHPVYWFLISSGLIASTSMSLATPVEITLPSSDSYNGNNSPNATFTPKETANATGTKYICTGDVCIANISTPQNKSCFSDSQGDLIFQGNNHSLCFENINTTTKPAAIEVTTSAGKNLSVTGFSMFSCSFCPPGTTGQGAIKSTGTTTFDNDSKILFQQNCSTENGGAITCKGLTLQNSSNSTLFSGNTSQKHGGAIHSESTTNIINNNNIDFSNNKTIGSSDSSGGAIYCSETSNNPELKFEGNGQLTFLGNSSQVSGGAIYAKKLILTSGGPTIFANNSVTATADPKGGAICLDTSGECSLTADRGNIIFDGNTVTTSGNSGSSKRNSIDLNTSGKFTRLNARDGFGIFFYDPIANNGDTATTLNINQTADSISYTGKIVFSGEKLSQEETGKPENLSSYFKQPVTLSSGSFILKEGVTVEAKSFTQTTGSSVIMDIGTTLQTPDNGGDIINLTNLSINVTSFGGGGVGSSSTAKVHSQTTSKAVTVTAISFVDNDGNGYEYPVFSKTRDFVSAVTIQAATGTTPTIPVASNSPDLPPSHYGYQGYWTTAWNNGTDTKSANLTWTQTGYLPNPERQGPLVPNTLWGSFSDVRAIQNLMDVSVNGADYQRGFWVSGLANFLHKSGTATKRKFRHNSAGYVLGAFVKTPSEDIFSAAFCQLFGKDKDYLVSKNSSNIYAGSIYYQHTSFWSAWDRLLQNTIGAQAPLVLNAQLTYSHTSNDMKTNMTQRYAPPKTTYSEIKGDWGNDCFGVELGATVPIESQYSSLFDMYSPFLRFQLVHAHQEDFKENSSTEGRYFESSNLTNLSMPIGVKFERFSDNDNASYNLTLAYAPDLARSNPDCTTSLLISPTTAVWLTKATNLARQAFIVRAGNYLSLSSNFEIFSQFGFELRGSSRTYNVDLGSKIQF</sequence>
<feature type="signal peptide" evidence="11">
    <location>
        <begin position="1"/>
        <end position="23"/>
    </location>
</feature>
<evidence type="ECO:0000256" key="11">
    <source>
        <dbReference type="SAM" id="SignalP"/>
    </source>
</evidence>
<keyword evidence="8 11" id="KW-0732">Signal</keyword>
<keyword evidence="5" id="KW-0134">Cell wall</keyword>
<evidence type="ECO:0000256" key="8">
    <source>
        <dbReference type="ARBA" id="ARBA00022729"/>
    </source>
</evidence>
<name>A0ABX8CCU6_9CHLA</name>
<evidence type="ECO:0000256" key="2">
    <source>
        <dbReference type="ARBA" id="ARBA00004416"/>
    </source>
</evidence>
<evidence type="ECO:0000313" key="14">
    <source>
        <dbReference type="Proteomes" id="UP000680625"/>
    </source>
</evidence>
<dbReference type="NCBIfam" id="TIGR01376">
    <property type="entry name" value="POMP_repeat"/>
    <property type="match status" value="3"/>
</dbReference>
<keyword evidence="6" id="KW-0964">Secreted</keyword>
<accession>A0ABX8CCU6</accession>
<feature type="chain" id="PRO_5045659381" evidence="11">
    <location>
        <begin position="24"/>
        <end position="908"/>
    </location>
</feature>
<dbReference type="Pfam" id="PF02415">
    <property type="entry name" value="Chlam_PMP"/>
    <property type="match status" value="4"/>
</dbReference>
<evidence type="ECO:0000256" key="5">
    <source>
        <dbReference type="ARBA" id="ARBA00022512"/>
    </source>
</evidence>
<organism evidence="13 14">
    <name type="scientific">Chlamydia crocodili</name>
    <dbReference type="NCBI Taxonomy" id="2766982"/>
    <lineage>
        <taxon>Bacteria</taxon>
        <taxon>Pseudomonadati</taxon>
        <taxon>Chlamydiota</taxon>
        <taxon>Chlamydiia</taxon>
        <taxon>Chlamydiales</taxon>
        <taxon>Chlamydiaceae</taxon>
        <taxon>Chlamydia/Chlamydophila group</taxon>
        <taxon>Chlamydia</taxon>
    </lineage>
</organism>
<evidence type="ECO:0000313" key="13">
    <source>
        <dbReference type="EMBL" id="QVE48834.1"/>
    </source>
</evidence>
<dbReference type="Pfam" id="PF03797">
    <property type="entry name" value="Autotransporter"/>
    <property type="match status" value="1"/>
</dbReference>
<dbReference type="GeneID" id="301704743"/>
<feature type="domain" description="Autotransporter" evidence="12">
    <location>
        <begin position="607"/>
        <end position="908"/>
    </location>
</feature>
<dbReference type="SUPFAM" id="SSF103515">
    <property type="entry name" value="Autotransporter"/>
    <property type="match status" value="1"/>
</dbReference>
<comment type="similarity">
    <text evidence="3">Belongs to the PMP outer membrane protein family.</text>
</comment>
<evidence type="ECO:0000256" key="10">
    <source>
        <dbReference type="ARBA" id="ARBA00023237"/>
    </source>
</evidence>
<dbReference type="SMART" id="SM00869">
    <property type="entry name" value="Autotransporter"/>
    <property type="match status" value="1"/>
</dbReference>
<dbReference type="InterPro" id="IPR005546">
    <property type="entry name" value="Autotransporte_beta"/>
</dbReference>
<keyword evidence="4" id="KW-1134">Transmembrane beta strand</keyword>
<proteinExistence type="inferred from homology"/>
<dbReference type="Pfam" id="PF07548">
    <property type="entry name" value="ChlamPMP_M"/>
    <property type="match status" value="1"/>
</dbReference>
<dbReference type="EMBL" id="CP060791">
    <property type="protein sequence ID" value="QVE48834.1"/>
    <property type="molecule type" value="Genomic_DNA"/>
</dbReference>
<dbReference type="Gene3D" id="2.40.128.130">
    <property type="entry name" value="Autotransporter beta-domain"/>
    <property type="match status" value="1"/>
</dbReference>